<feature type="transmembrane region" description="Helical" evidence="7">
    <location>
        <begin position="419"/>
        <end position="441"/>
    </location>
</feature>
<dbReference type="SUPFAM" id="SSF103473">
    <property type="entry name" value="MFS general substrate transporter"/>
    <property type="match status" value="1"/>
</dbReference>
<feature type="transmembrane region" description="Helical" evidence="7">
    <location>
        <begin position="385"/>
        <end position="407"/>
    </location>
</feature>
<organism evidence="10 11">
    <name type="scientific">Perkinsus olseni</name>
    <name type="common">Perkinsus atlanticus</name>
    <dbReference type="NCBI Taxonomy" id="32597"/>
    <lineage>
        <taxon>Eukaryota</taxon>
        <taxon>Sar</taxon>
        <taxon>Alveolata</taxon>
        <taxon>Perkinsozoa</taxon>
        <taxon>Perkinsea</taxon>
        <taxon>Perkinsida</taxon>
        <taxon>Perkinsidae</taxon>
        <taxon>Perkinsus</taxon>
    </lineage>
</organism>
<reference evidence="10 11" key="1">
    <citation type="submission" date="2020-04" db="EMBL/GenBank/DDBJ databases">
        <title>Perkinsus olseni comparative genomics.</title>
        <authorList>
            <person name="Bogema D.R."/>
        </authorList>
    </citation>
    <scope>NUCLEOTIDE SEQUENCE [LARGE SCALE GENOMIC DNA]</scope>
    <source>
        <strain evidence="10">ATCC PRA-179</strain>
    </source>
</reference>
<gene>
    <name evidence="10" type="ORF">FOZ61_007752</name>
</gene>
<evidence type="ECO:0000313" key="10">
    <source>
        <dbReference type="EMBL" id="KAF4655154.1"/>
    </source>
</evidence>
<keyword evidence="7" id="KW-1133">Transmembrane helix</keyword>
<dbReference type="CDD" id="cd15492">
    <property type="entry name" value="PHD_BRPF_JADE_like"/>
    <property type="match status" value="1"/>
</dbReference>
<name>A0A7J6L7H4_PEROL</name>
<feature type="region of interest" description="Disordered" evidence="6">
    <location>
        <begin position="831"/>
        <end position="917"/>
    </location>
</feature>
<dbReference type="OrthoDB" id="439223at2759"/>
<dbReference type="SUPFAM" id="SSF57903">
    <property type="entry name" value="FYVE/PHD zinc finger"/>
    <property type="match status" value="1"/>
</dbReference>
<dbReference type="EMBL" id="JABAHT010000483">
    <property type="protein sequence ID" value="KAF4655154.1"/>
    <property type="molecule type" value="Genomic_DNA"/>
</dbReference>
<dbReference type="InterPro" id="IPR013083">
    <property type="entry name" value="Znf_RING/FYVE/PHD"/>
</dbReference>
<feature type="compositionally biased region" description="Basic and acidic residues" evidence="6">
    <location>
        <begin position="1067"/>
        <end position="1076"/>
    </location>
</feature>
<keyword evidence="7" id="KW-0812">Transmembrane</keyword>
<feature type="transmembrane region" description="Helical" evidence="7">
    <location>
        <begin position="447"/>
        <end position="468"/>
    </location>
</feature>
<keyword evidence="7" id="KW-0472">Membrane</keyword>
<dbReference type="Gene3D" id="3.30.40.10">
    <property type="entry name" value="Zinc/RING finger domain, C3HC4 (zinc finger)"/>
    <property type="match status" value="2"/>
</dbReference>
<feature type="region of interest" description="Disordered" evidence="6">
    <location>
        <begin position="1196"/>
        <end position="1218"/>
    </location>
</feature>
<protein>
    <submittedName>
        <fullName evidence="10">Uncharacterized protein</fullName>
    </submittedName>
</protein>
<dbReference type="PANTHER" id="PTHR13793:SF107">
    <property type="entry name" value="BROMODOMAIN-CONTAINING PROTEIN HOMOLOG"/>
    <property type="match status" value="1"/>
</dbReference>
<feature type="transmembrane region" description="Helical" evidence="7">
    <location>
        <begin position="283"/>
        <end position="306"/>
    </location>
</feature>
<evidence type="ECO:0000256" key="3">
    <source>
        <dbReference type="ARBA" id="ARBA00022833"/>
    </source>
</evidence>
<dbReference type="InterPro" id="IPR034732">
    <property type="entry name" value="EPHD"/>
</dbReference>
<dbReference type="InterPro" id="IPR011011">
    <property type="entry name" value="Znf_FYVE_PHD"/>
</dbReference>
<feature type="transmembrane region" description="Helical" evidence="7">
    <location>
        <begin position="45"/>
        <end position="67"/>
    </location>
</feature>
<evidence type="ECO:0000256" key="5">
    <source>
        <dbReference type="SAM" id="Coils"/>
    </source>
</evidence>
<dbReference type="PANTHER" id="PTHR13793">
    <property type="entry name" value="PHD FINGER PROTEINS"/>
    <property type="match status" value="1"/>
</dbReference>
<dbReference type="InterPro" id="IPR019787">
    <property type="entry name" value="Znf_PHD-finger"/>
</dbReference>
<feature type="domain" description="PHD-type" evidence="8">
    <location>
        <begin position="563"/>
        <end position="617"/>
    </location>
</feature>
<dbReference type="GO" id="GO:0006357">
    <property type="term" value="P:regulation of transcription by RNA polymerase II"/>
    <property type="evidence" value="ECO:0007669"/>
    <property type="project" value="TreeGrafter"/>
</dbReference>
<feature type="transmembrane region" description="Helical" evidence="7">
    <location>
        <begin position="352"/>
        <end position="373"/>
    </location>
</feature>
<feature type="region of interest" description="Disordered" evidence="6">
    <location>
        <begin position="1067"/>
        <end position="1131"/>
    </location>
</feature>
<proteinExistence type="predicted"/>
<feature type="transmembrane region" description="Helical" evidence="7">
    <location>
        <begin position="176"/>
        <end position="199"/>
    </location>
</feature>
<feature type="transmembrane region" description="Helical" evidence="7">
    <location>
        <begin position="114"/>
        <end position="133"/>
    </location>
</feature>
<keyword evidence="3" id="KW-0862">Zinc</keyword>
<feature type="compositionally biased region" description="Polar residues" evidence="6">
    <location>
        <begin position="1081"/>
        <end position="1090"/>
    </location>
</feature>
<dbReference type="PROSITE" id="PS01359">
    <property type="entry name" value="ZF_PHD_1"/>
    <property type="match status" value="1"/>
</dbReference>
<dbReference type="Pfam" id="PF13832">
    <property type="entry name" value="zf-HC5HC2H_2"/>
    <property type="match status" value="1"/>
</dbReference>
<feature type="coiled-coil region" evidence="5">
    <location>
        <begin position="985"/>
        <end position="1062"/>
    </location>
</feature>
<evidence type="ECO:0000259" key="9">
    <source>
        <dbReference type="PROSITE" id="PS51805"/>
    </source>
</evidence>
<dbReference type="InterPro" id="IPR019786">
    <property type="entry name" value="Zinc_finger_PHD-type_CS"/>
</dbReference>
<keyword evidence="2 4" id="KW-0863">Zinc-finger</keyword>
<evidence type="ECO:0000256" key="6">
    <source>
        <dbReference type="SAM" id="MobiDB-lite"/>
    </source>
</evidence>
<dbReference type="GO" id="GO:0008270">
    <property type="term" value="F:zinc ion binding"/>
    <property type="evidence" value="ECO:0007669"/>
    <property type="project" value="UniProtKB-KW"/>
</dbReference>
<evidence type="ECO:0000313" key="11">
    <source>
        <dbReference type="Proteomes" id="UP000570595"/>
    </source>
</evidence>
<dbReference type="PROSITE" id="PS50016">
    <property type="entry name" value="ZF_PHD_2"/>
    <property type="match status" value="1"/>
</dbReference>
<sequence length="1218" mass="132891">MSPHSKRAEDSVGRYTTIDHAAGAVPSGPAVPDDASRGRCFGLRLVMGTLPVGFSEALAILLLTPALLQANLPSWVVGYAWLVSPVAAILVQPCAAVWSDRSTWSRFGGRRKPFLLMGYVFGLVSVAVLSLGSELPGNPVVYLAVGFALLFIGNNMHLLMLRALVTDTVPRRSMGVYFSLQTLFYVFGAALAYATGYVLDYEGSWWMDLLRSDSCSSGSCLHLRSLAVISGCLQFLMAHSVLMLPEVVTGVPPEQRSKCCLCFKWIADFFCDLKDLLATSTGLVFLAAVGGFVGVAALMIHGVQFLVVDGLPHAMSSTEKYATATYGLYGSMILGVVTAMVLPLVERCGLDIALCWVVALLLFAALLISSLALPRVADHKAFGVAWMALTLGPMYATQLTIPLTLLARTGTASAALRMSMLSVAQALAQIIVSLTGGLWWGVLGQHAAVFALSGVCSAVAALLALAVYGATKSGRTEYYDGLEDEETAAVGGELMGVSDATASSVVPPRRCVVVVPVGPRSILEKQYPPLTVGPQQQSGSSMQQGARAYDAVEEVLEDLRDDGVVCDVCLIGDQDDDQGNADIIVICDACEAAVHQNCYGVSPVPTGEWYCDFCAYARETGLGPEEQKRERQCLLCPRRTGALLRIKDGKFGGYWIHAACAWWIPECSIQEGRYGYISLDAASMRNLQQRFKAACDVCHLPNIGAVLQCSTEDCYRGFHIPCARAMIYGLDLVAEADGIEDEEEGDVVLPLRAYCDKHRHAAYPDEPRFKQWKSDHRERVCYVQNLINRNRTILIDLNQNVKDGSRWALLINEKLAQELDANIREPSIAPLMSSNLSKPTRSSIAKAKNSNSEQARLDNTASEEVDTRRAPRSPVQLLADDDISDEEAGTAGQARPPPIKERPSTSPTRAGERGGSMDPTVLAFAQWLSYFRASSEEEKRDTAAAVRQCGREAKIQRTAVDLLRRDLNTVSTTWQQQFEAAYKALEMASKDIAALKKSRNKFEDSVREEVASLVEILSGMNREIKMLREERHEEATGAKEEVQQLRAELDDLRREFREHCAEGCQKSDDNLQRRSAEGPTSPFQRASPVQRSEGIPLQTETTTPRTSRTHPNTPRTSRASPGPWESAPMADTVSPRTMNAHVESSSIPAYTIPPRSSIDIRSFDGIERAKLVSMNHRPADVVSWPSRSSLVQSWTPRSQTGAAYFGGVSQPPLRVKRS</sequence>
<comment type="caution">
    <text evidence="10">The sequence shown here is derived from an EMBL/GenBank/DDBJ whole genome shotgun (WGS) entry which is preliminary data.</text>
</comment>
<accession>A0A7J6L7H4</accession>
<dbReference type="PROSITE" id="PS51805">
    <property type="entry name" value="EPHD"/>
    <property type="match status" value="1"/>
</dbReference>
<feature type="transmembrane region" description="Helical" evidence="7">
    <location>
        <begin position="79"/>
        <end position="98"/>
    </location>
</feature>
<dbReference type="AlphaFoldDB" id="A0A7J6L7H4"/>
<feature type="transmembrane region" description="Helical" evidence="7">
    <location>
        <begin position="139"/>
        <end position="164"/>
    </location>
</feature>
<dbReference type="Proteomes" id="UP000570595">
    <property type="component" value="Unassembled WGS sequence"/>
</dbReference>
<dbReference type="InterPro" id="IPR036259">
    <property type="entry name" value="MFS_trans_sf"/>
</dbReference>
<feature type="compositionally biased region" description="Acidic residues" evidence="6">
    <location>
        <begin position="879"/>
        <end position="888"/>
    </location>
</feature>
<dbReference type="Gene3D" id="1.20.1250.20">
    <property type="entry name" value="MFS general substrate transporter like domains"/>
    <property type="match status" value="1"/>
</dbReference>
<dbReference type="Pfam" id="PF13831">
    <property type="entry name" value="PHD_2"/>
    <property type="match status" value="1"/>
</dbReference>
<feature type="domain" description="PHD-type" evidence="9">
    <location>
        <begin position="630"/>
        <end position="759"/>
    </location>
</feature>
<dbReference type="InterPro" id="IPR050701">
    <property type="entry name" value="Histone_Mod_Regulator"/>
</dbReference>
<dbReference type="SMART" id="SM00249">
    <property type="entry name" value="PHD"/>
    <property type="match status" value="2"/>
</dbReference>
<evidence type="ECO:0000256" key="4">
    <source>
        <dbReference type="PROSITE-ProRule" id="PRU00146"/>
    </source>
</evidence>
<keyword evidence="1" id="KW-0479">Metal-binding</keyword>
<keyword evidence="5" id="KW-0175">Coiled coil</keyword>
<evidence type="ECO:0000256" key="2">
    <source>
        <dbReference type="ARBA" id="ARBA00022771"/>
    </source>
</evidence>
<dbReference type="InterPro" id="IPR001965">
    <property type="entry name" value="Znf_PHD"/>
</dbReference>
<evidence type="ECO:0000256" key="7">
    <source>
        <dbReference type="SAM" id="Phobius"/>
    </source>
</evidence>
<evidence type="ECO:0000259" key="8">
    <source>
        <dbReference type="PROSITE" id="PS50016"/>
    </source>
</evidence>
<feature type="transmembrane region" description="Helical" evidence="7">
    <location>
        <begin position="326"/>
        <end position="345"/>
    </location>
</feature>
<feature type="compositionally biased region" description="Low complexity" evidence="6">
    <location>
        <begin position="1099"/>
        <end position="1118"/>
    </location>
</feature>
<evidence type="ECO:0000256" key="1">
    <source>
        <dbReference type="ARBA" id="ARBA00022723"/>
    </source>
</evidence>
<feature type="compositionally biased region" description="Polar residues" evidence="6">
    <location>
        <begin position="832"/>
        <end position="862"/>
    </location>
</feature>